<dbReference type="GO" id="GO:0005886">
    <property type="term" value="C:plasma membrane"/>
    <property type="evidence" value="ECO:0007669"/>
    <property type="project" value="UniProtKB-SubCell"/>
</dbReference>
<feature type="transmembrane region" description="Helical" evidence="6">
    <location>
        <begin position="20"/>
        <end position="49"/>
    </location>
</feature>
<evidence type="ECO:0000313" key="8">
    <source>
        <dbReference type="EMBL" id="MBD1381258.1"/>
    </source>
</evidence>
<dbReference type="Pfam" id="PF11700">
    <property type="entry name" value="ATG22"/>
    <property type="match status" value="1"/>
</dbReference>
<evidence type="ECO:0000313" key="9">
    <source>
        <dbReference type="Proteomes" id="UP000626844"/>
    </source>
</evidence>
<dbReference type="InterPro" id="IPR024671">
    <property type="entry name" value="Atg22-like"/>
</dbReference>
<dbReference type="InterPro" id="IPR050495">
    <property type="entry name" value="ATG22/LtaA_families"/>
</dbReference>
<evidence type="ECO:0000256" key="4">
    <source>
        <dbReference type="ARBA" id="ARBA00022989"/>
    </source>
</evidence>
<name>A0A926RWX5_9BACI</name>
<feature type="transmembrane region" description="Helical" evidence="6">
    <location>
        <begin position="379"/>
        <end position="405"/>
    </location>
</feature>
<protein>
    <submittedName>
        <fullName evidence="8">MFS transporter</fullName>
    </submittedName>
</protein>
<dbReference type="PANTHER" id="PTHR23519:SF1">
    <property type="entry name" value="AUTOPHAGY-RELATED PROTEIN 22"/>
    <property type="match status" value="1"/>
</dbReference>
<evidence type="ECO:0000259" key="7">
    <source>
        <dbReference type="PROSITE" id="PS50850"/>
    </source>
</evidence>
<feature type="transmembrane region" description="Helical" evidence="6">
    <location>
        <begin position="292"/>
        <end position="312"/>
    </location>
</feature>
<dbReference type="GO" id="GO:0022857">
    <property type="term" value="F:transmembrane transporter activity"/>
    <property type="evidence" value="ECO:0007669"/>
    <property type="project" value="InterPro"/>
</dbReference>
<dbReference type="InterPro" id="IPR005829">
    <property type="entry name" value="Sugar_transporter_CS"/>
</dbReference>
<accession>A0A926RWX5</accession>
<dbReference type="Proteomes" id="UP000626844">
    <property type="component" value="Unassembled WGS sequence"/>
</dbReference>
<proteinExistence type="predicted"/>
<evidence type="ECO:0000256" key="3">
    <source>
        <dbReference type="ARBA" id="ARBA00022692"/>
    </source>
</evidence>
<feature type="transmembrane region" description="Helical" evidence="6">
    <location>
        <begin position="69"/>
        <end position="89"/>
    </location>
</feature>
<dbReference type="Gene3D" id="1.20.1250.20">
    <property type="entry name" value="MFS general substrate transporter like domains"/>
    <property type="match status" value="2"/>
</dbReference>
<organism evidence="8 9">
    <name type="scientific">Metabacillus arenae</name>
    <dbReference type="NCBI Taxonomy" id="2771434"/>
    <lineage>
        <taxon>Bacteria</taxon>
        <taxon>Bacillati</taxon>
        <taxon>Bacillota</taxon>
        <taxon>Bacilli</taxon>
        <taxon>Bacillales</taxon>
        <taxon>Bacillaceae</taxon>
        <taxon>Metabacillus</taxon>
    </lineage>
</organism>
<evidence type="ECO:0000256" key="5">
    <source>
        <dbReference type="ARBA" id="ARBA00023136"/>
    </source>
</evidence>
<feature type="domain" description="Major facilitator superfamily (MFS) profile" evidence="7">
    <location>
        <begin position="255"/>
        <end position="436"/>
    </location>
</feature>
<feature type="transmembrane region" description="Helical" evidence="6">
    <location>
        <begin position="256"/>
        <end position="280"/>
    </location>
</feature>
<dbReference type="EMBL" id="JACXAI010000017">
    <property type="protein sequence ID" value="MBD1381258.1"/>
    <property type="molecule type" value="Genomic_DNA"/>
</dbReference>
<keyword evidence="5 6" id="KW-0472">Membrane</keyword>
<dbReference type="PROSITE" id="PS50850">
    <property type="entry name" value="MFS"/>
    <property type="match status" value="1"/>
</dbReference>
<evidence type="ECO:0000256" key="1">
    <source>
        <dbReference type="ARBA" id="ARBA00004651"/>
    </source>
</evidence>
<keyword evidence="9" id="KW-1185">Reference proteome</keyword>
<feature type="transmembrane region" description="Helical" evidence="6">
    <location>
        <begin position="128"/>
        <end position="149"/>
    </location>
</feature>
<dbReference type="SUPFAM" id="SSF103473">
    <property type="entry name" value="MFS general substrate transporter"/>
    <property type="match status" value="1"/>
</dbReference>
<feature type="transmembrane region" description="Helical" evidence="6">
    <location>
        <begin position="321"/>
        <end position="339"/>
    </location>
</feature>
<dbReference type="PROSITE" id="PS00217">
    <property type="entry name" value="SUGAR_TRANSPORT_2"/>
    <property type="match status" value="1"/>
</dbReference>
<feature type="transmembrane region" description="Helical" evidence="6">
    <location>
        <begin position="101"/>
        <end position="122"/>
    </location>
</feature>
<dbReference type="RefSeq" id="WP_191158860.1">
    <property type="nucleotide sequence ID" value="NZ_JACXAI010000017.1"/>
</dbReference>
<reference evidence="8" key="1">
    <citation type="submission" date="2020-09" db="EMBL/GenBank/DDBJ databases">
        <title>A novel bacterium of genus Bacillus, isolated from South China Sea.</title>
        <authorList>
            <person name="Huang H."/>
            <person name="Mo K."/>
            <person name="Hu Y."/>
        </authorList>
    </citation>
    <scope>NUCLEOTIDE SEQUENCE</scope>
    <source>
        <strain evidence="8">IB182487</strain>
    </source>
</reference>
<comment type="subcellular location">
    <subcellularLocation>
        <location evidence="1">Cell membrane</location>
        <topology evidence="1">Multi-pass membrane protein</topology>
    </subcellularLocation>
</comment>
<dbReference type="InterPro" id="IPR036259">
    <property type="entry name" value="MFS_trans_sf"/>
</dbReference>
<keyword evidence="3 6" id="KW-0812">Transmembrane</keyword>
<dbReference type="AlphaFoldDB" id="A0A926RWX5"/>
<evidence type="ECO:0000256" key="2">
    <source>
        <dbReference type="ARBA" id="ARBA00022448"/>
    </source>
</evidence>
<sequence length="436" mass="48159">MSQLQSGKPNVQLQKPAWQLFLTLPVLSWALYDFANTIFSSNITTIFFPFYLQEVVGESERLNQIASTFISYANAIASFFLVVFSPLFGVMIDRTGQKKKYIVPFTIICVFCTIMMGVLAPIETDLKLFGLPLPLVSVIVLFIIAKFFYHSSLIFYDTMLADLGSKQEIPLLSGFGVAVGYIGTLVGLTVYLFIGDQGFYKAFIPTALLFLVFSMPLMFFTKDKPFEKIGKKTSFISGYRDIYQTFKEMRLYKATFLFMIAYFFLNDAIATAIAMMAVYAKAIVGFTSGEFILLYLVSTVASIIGSFIFGYVTKAIGAKKAVTFVGYILLIALAVGTFAQTTSMFWIAGSLFGVSLGAVWVTSRTLIIQLTPENKRGQFFGLFAFSGKVSSIIGPALYGTITLVLADYGNIASRTALGSLMVLVIIGLFIHRNVKV</sequence>
<feature type="transmembrane region" description="Helical" evidence="6">
    <location>
        <begin position="200"/>
        <end position="221"/>
    </location>
</feature>
<dbReference type="PANTHER" id="PTHR23519">
    <property type="entry name" value="AUTOPHAGY-RELATED PROTEIN 22"/>
    <property type="match status" value="1"/>
</dbReference>
<dbReference type="InterPro" id="IPR020846">
    <property type="entry name" value="MFS_dom"/>
</dbReference>
<gene>
    <name evidence="8" type="ORF">IC621_13545</name>
</gene>
<keyword evidence="4 6" id="KW-1133">Transmembrane helix</keyword>
<feature type="transmembrane region" description="Helical" evidence="6">
    <location>
        <begin position="345"/>
        <end position="367"/>
    </location>
</feature>
<keyword evidence="2" id="KW-0813">Transport</keyword>
<feature type="transmembrane region" description="Helical" evidence="6">
    <location>
        <begin position="169"/>
        <end position="194"/>
    </location>
</feature>
<feature type="transmembrane region" description="Helical" evidence="6">
    <location>
        <begin position="411"/>
        <end position="430"/>
    </location>
</feature>
<evidence type="ECO:0000256" key="6">
    <source>
        <dbReference type="SAM" id="Phobius"/>
    </source>
</evidence>
<comment type="caution">
    <text evidence="8">The sequence shown here is derived from an EMBL/GenBank/DDBJ whole genome shotgun (WGS) entry which is preliminary data.</text>
</comment>